<evidence type="ECO:0000256" key="3">
    <source>
        <dbReference type="ARBA" id="ARBA00059483"/>
    </source>
</evidence>
<gene>
    <name evidence="6" type="ORF">ABG768_020367</name>
</gene>
<dbReference type="SMART" id="SM00173">
    <property type="entry name" value="RAS"/>
    <property type="match status" value="1"/>
</dbReference>
<dbReference type="InterPro" id="IPR003578">
    <property type="entry name" value="Small_GTPase_Rho"/>
</dbReference>
<comment type="subunit">
    <text evidence="4">Interacts with ARHGEF26. Interacts with ARHGEF16. Interacts with UNC13D; the interaction increases RhoG affinity to the membrane lipids, targets UNC13D to membrane lipids and facilitates cytotoxic granule (CG) docking to the plasma membrane.</text>
</comment>
<comment type="caution">
    <text evidence="6">The sequence shown here is derived from an EMBL/GenBank/DDBJ whole genome shotgun (WGS) entry which is preliminary data.</text>
</comment>
<evidence type="ECO:0000313" key="6">
    <source>
        <dbReference type="EMBL" id="KAK9978623.1"/>
    </source>
</evidence>
<accession>A0AAW2AZZ5</accession>
<keyword evidence="2" id="KW-0342">GTP-binding</keyword>
<dbReference type="PRINTS" id="PR00449">
    <property type="entry name" value="RASTRNSFRMNG"/>
</dbReference>
<dbReference type="PROSITE" id="PS51420">
    <property type="entry name" value="RHO"/>
    <property type="match status" value="1"/>
</dbReference>
<dbReference type="Proteomes" id="UP001479290">
    <property type="component" value="Unassembled WGS sequence"/>
</dbReference>
<dbReference type="SUPFAM" id="SSF52540">
    <property type="entry name" value="P-loop containing nucleoside triphosphate hydrolases"/>
    <property type="match status" value="1"/>
</dbReference>
<dbReference type="NCBIfam" id="TIGR00231">
    <property type="entry name" value="small_GTP"/>
    <property type="match status" value="1"/>
</dbReference>
<dbReference type="GO" id="GO:0005525">
    <property type="term" value="F:GTP binding"/>
    <property type="evidence" value="ECO:0007669"/>
    <property type="project" value="UniProtKB-KW"/>
</dbReference>
<dbReference type="InterPro" id="IPR001806">
    <property type="entry name" value="Small_GTPase"/>
</dbReference>
<comment type="function">
    <text evidence="3">Plays a role in immunological synaptic F-actin density and architecture organization. Regulates actin reorganization in lymphocytes, possibly through the modulation of Rac1 activity. Required for the formation of membrane ruffles during macropinocytosis. Plays a role in cell migration and is required for the formation of cup-like structures during trans-endothelial migration of leukocytes. Binds phospholipids in an activation-dependent manner; thereby acting as an anchor for other proteins to the plasma membrane (PM). Plays a role in exocytosis of cytotoxic granules (CG) by lymphocytes/Component of the exocytosis machinery in natural killer (NK) and CD8+ T cells. Promotes the docking of cytotoxic granules (CG) to the plasma membrane through the interaction with UNC13D. Involved in the cytotoxic activity of lymphocytes/primary CD8+ T cells.</text>
</comment>
<sequence>MKTIKCAVVGDGAVGKSCLLISYTTNAFPEEFIPTVFDDFSVNVTFDGNPVNLLLWDTAGQEEFDRLRALSYTDTDVFLICFSVVCPDSFEKVCEKWYPEVRHHCPNAPIILVGTKLDLKDDKYTLKSLKKTGLAPITHCQGLAMAKEIGALKYLECSALKQVAVKSVFNEAIRTALCLSPVKKKKRKCLII</sequence>
<name>A0AAW2AZZ5_CULAL</name>
<dbReference type="InterPro" id="IPR027417">
    <property type="entry name" value="P-loop_NTPase"/>
</dbReference>
<organism evidence="6 7">
    <name type="scientific">Culter alburnus</name>
    <name type="common">Topmouth culter</name>
    <dbReference type="NCBI Taxonomy" id="194366"/>
    <lineage>
        <taxon>Eukaryota</taxon>
        <taxon>Metazoa</taxon>
        <taxon>Chordata</taxon>
        <taxon>Craniata</taxon>
        <taxon>Vertebrata</taxon>
        <taxon>Euteleostomi</taxon>
        <taxon>Actinopterygii</taxon>
        <taxon>Neopterygii</taxon>
        <taxon>Teleostei</taxon>
        <taxon>Ostariophysi</taxon>
        <taxon>Cypriniformes</taxon>
        <taxon>Xenocyprididae</taxon>
        <taxon>Xenocypridinae</taxon>
        <taxon>Culter</taxon>
    </lineage>
</organism>
<evidence type="ECO:0000256" key="2">
    <source>
        <dbReference type="ARBA" id="ARBA00023134"/>
    </source>
</evidence>
<dbReference type="EMBL" id="JAWDJR010000003">
    <property type="protein sequence ID" value="KAK9978623.1"/>
    <property type="molecule type" value="Genomic_DNA"/>
</dbReference>
<reference evidence="6 7" key="1">
    <citation type="submission" date="2024-05" db="EMBL/GenBank/DDBJ databases">
        <title>A high-quality chromosomal-level genome assembly of Topmouth culter (Culter alburnus).</title>
        <authorList>
            <person name="Zhao H."/>
        </authorList>
    </citation>
    <scope>NUCLEOTIDE SEQUENCE [LARGE SCALE GENOMIC DNA]</scope>
    <source>
        <strain evidence="6">CATC2023</strain>
        <tissue evidence="6">Muscle</tissue>
    </source>
</reference>
<evidence type="ECO:0000256" key="4">
    <source>
        <dbReference type="ARBA" id="ARBA00065562"/>
    </source>
</evidence>
<keyword evidence="7" id="KW-1185">Reference proteome</keyword>
<evidence type="ECO:0000256" key="1">
    <source>
        <dbReference type="ARBA" id="ARBA00022741"/>
    </source>
</evidence>
<keyword evidence="1" id="KW-0547">Nucleotide-binding</keyword>
<evidence type="ECO:0000313" key="7">
    <source>
        <dbReference type="Proteomes" id="UP001479290"/>
    </source>
</evidence>
<evidence type="ECO:0000256" key="5">
    <source>
        <dbReference type="ARBA" id="ARBA00069400"/>
    </source>
</evidence>
<proteinExistence type="predicted"/>
<protein>
    <recommendedName>
        <fullName evidence="5">Rho-related GTP-binding protein RhoG</fullName>
    </recommendedName>
</protein>
<dbReference type="AlphaFoldDB" id="A0AAW2AZZ5"/>
<dbReference type="Pfam" id="PF00071">
    <property type="entry name" value="Ras"/>
    <property type="match status" value="1"/>
</dbReference>
<dbReference type="SMART" id="SM00175">
    <property type="entry name" value="RAB"/>
    <property type="match status" value="1"/>
</dbReference>
<dbReference type="FunFam" id="3.40.50.300:FF:000118">
    <property type="entry name" value="Rho-related GTP-binding protein RhoG"/>
    <property type="match status" value="1"/>
</dbReference>
<dbReference type="InterPro" id="IPR005225">
    <property type="entry name" value="Small_GTP-bd"/>
</dbReference>
<dbReference type="GO" id="GO:0007264">
    <property type="term" value="P:small GTPase-mediated signal transduction"/>
    <property type="evidence" value="ECO:0007669"/>
    <property type="project" value="InterPro"/>
</dbReference>
<dbReference type="PROSITE" id="PS51419">
    <property type="entry name" value="RAB"/>
    <property type="match status" value="1"/>
</dbReference>
<dbReference type="Gene3D" id="3.40.50.300">
    <property type="entry name" value="P-loop containing nucleotide triphosphate hydrolases"/>
    <property type="match status" value="1"/>
</dbReference>
<dbReference type="SMART" id="SM00174">
    <property type="entry name" value="RHO"/>
    <property type="match status" value="1"/>
</dbReference>
<dbReference type="PANTHER" id="PTHR24072">
    <property type="entry name" value="RHO FAMILY GTPASE"/>
    <property type="match status" value="1"/>
</dbReference>
<dbReference type="PROSITE" id="PS51421">
    <property type="entry name" value="RAS"/>
    <property type="match status" value="1"/>
</dbReference>
<dbReference type="GO" id="GO:0003924">
    <property type="term" value="F:GTPase activity"/>
    <property type="evidence" value="ECO:0007669"/>
    <property type="project" value="InterPro"/>
</dbReference>